<evidence type="ECO:0000256" key="6">
    <source>
        <dbReference type="SAM" id="Phobius"/>
    </source>
</evidence>
<evidence type="ECO:0000256" key="4">
    <source>
        <dbReference type="ARBA" id="ARBA00022989"/>
    </source>
</evidence>
<sequence length="439" mass="48936">MNRSFFSNSIMTLSRQIVNMGISFVLILIIARILGPEGQGMYSLVILLPNLLVTFLNLGIGVSGVYFIGKQKYSTEEIIKTNVTLAKWLSLFSIIIGITIITFFSEVFFEGIGNSQLYLILSIIPLMFINQFLQTVFQGKQDFKAFNSILLFGEIINLVFVIILVWILSIGLTGAIIAFATGHITRSLLIIYLVKSVYNYRLSNVKMSFSYLKESLKFGLKTHMSNILAFINYRVDLLIISYFLGPAAVGIYVISVNVVERLWVVPKSVSTVLLPKISNTSSIGKKNLVTSTVSRIILFVSVLMALVMYLISDIAINILFGESYEQSSILLKILLVGIISGAPAKIIANDFAGRGKPELNLYISIFTVLSNILLNILLIPTYGLIGAAVATSITYSINWLVKIVIFNRISKLPLKELLLLKKSDIFLLINFLKRVRKVK</sequence>
<dbReference type="GO" id="GO:0005886">
    <property type="term" value="C:plasma membrane"/>
    <property type="evidence" value="ECO:0007669"/>
    <property type="project" value="UniProtKB-SubCell"/>
</dbReference>
<dbReference type="CDD" id="cd13128">
    <property type="entry name" value="MATE_Wzx_like"/>
    <property type="match status" value="1"/>
</dbReference>
<feature type="transmembrane region" description="Helical" evidence="6">
    <location>
        <begin position="115"/>
        <end position="133"/>
    </location>
</feature>
<feature type="transmembrane region" description="Helical" evidence="6">
    <location>
        <begin position="12"/>
        <end position="35"/>
    </location>
</feature>
<evidence type="ECO:0000313" key="7">
    <source>
        <dbReference type="EMBL" id="RPF54204.1"/>
    </source>
</evidence>
<dbReference type="PANTHER" id="PTHR30250">
    <property type="entry name" value="PST FAMILY PREDICTED COLANIC ACID TRANSPORTER"/>
    <property type="match status" value="1"/>
</dbReference>
<keyword evidence="2" id="KW-1003">Cell membrane</keyword>
<evidence type="ECO:0000256" key="3">
    <source>
        <dbReference type="ARBA" id="ARBA00022692"/>
    </source>
</evidence>
<feature type="transmembrane region" description="Helical" evidence="6">
    <location>
        <begin position="359"/>
        <end position="378"/>
    </location>
</feature>
<dbReference type="PANTHER" id="PTHR30250:SF11">
    <property type="entry name" value="O-ANTIGEN TRANSPORTER-RELATED"/>
    <property type="match status" value="1"/>
</dbReference>
<keyword evidence="3 6" id="KW-0812">Transmembrane</keyword>
<feature type="transmembrane region" description="Helical" evidence="6">
    <location>
        <begin position="239"/>
        <end position="259"/>
    </location>
</feature>
<dbReference type="Proteomes" id="UP000276443">
    <property type="component" value="Unassembled WGS sequence"/>
</dbReference>
<organism evidence="7 8">
    <name type="scientific">Aquisalibacillus elongatus</name>
    <dbReference type="NCBI Taxonomy" id="485577"/>
    <lineage>
        <taxon>Bacteria</taxon>
        <taxon>Bacillati</taxon>
        <taxon>Bacillota</taxon>
        <taxon>Bacilli</taxon>
        <taxon>Bacillales</taxon>
        <taxon>Bacillaceae</taxon>
        <taxon>Aquisalibacillus</taxon>
    </lineage>
</organism>
<accession>A0A3N5B9Q2</accession>
<protein>
    <submittedName>
        <fullName evidence="7">O-antigen/teichoic acid export membrane protein</fullName>
    </submittedName>
</protein>
<feature type="transmembrane region" description="Helical" evidence="6">
    <location>
        <begin position="296"/>
        <end position="320"/>
    </location>
</feature>
<comment type="caution">
    <text evidence="7">The sequence shown here is derived from an EMBL/GenBank/DDBJ whole genome shotgun (WGS) entry which is preliminary data.</text>
</comment>
<feature type="transmembrane region" description="Helical" evidence="6">
    <location>
        <begin position="384"/>
        <end position="405"/>
    </location>
</feature>
<feature type="transmembrane region" description="Helical" evidence="6">
    <location>
        <begin position="326"/>
        <end position="347"/>
    </location>
</feature>
<feature type="transmembrane region" description="Helical" evidence="6">
    <location>
        <begin position="88"/>
        <end position="109"/>
    </location>
</feature>
<name>A0A3N5B9Q2_9BACI</name>
<dbReference type="AlphaFoldDB" id="A0A3N5B9Q2"/>
<dbReference type="InterPro" id="IPR050833">
    <property type="entry name" value="Poly_Biosynth_Transport"/>
</dbReference>
<proteinExistence type="predicted"/>
<evidence type="ECO:0000256" key="2">
    <source>
        <dbReference type="ARBA" id="ARBA00022475"/>
    </source>
</evidence>
<reference evidence="7 8" key="1">
    <citation type="submission" date="2018-11" db="EMBL/GenBank/DDBJ databases">
        <title>Genomic Encyclopedia of Type Strains, Phase IV (KMG-IV): sequencing the most valuable type-strain genomes for metagenomic binning, comparative biology and taxonomic classification.</title>
        <authorList>
            <person name="Goeker M."/>
        </authorList>
    </citation>
    <scope>NUCLEOTIDE SEQUENCE [LARGE SCALE GENOMIC DNA]</scope>
    <source>
        <strain evidence="7 8">DSM 18090</strain>
    </source>
</reference>
<keyword evidence="8" id="KW-1185">Reference proteome</keyword>
<dbReference type="EMBL" id="RKRF01000008">
    <property type="protein sequence ID" value="RPF54204.1"/>
    <property type="molecule type" value="Genomic_DNA"/>
</dbReference>
<dbReference type="OrthoDB" id="8482265at2"/>
<evidence type="ECO:0000313" key="8">
    <source>
        <dbReference type="Proteomes" id="UP000276443"/>
    </source>
</evidence>
<dbReference type="Pfam" id="PF13440">
    <property type="entry name" value="Polysacc_synt_3"/>
    <property type="match status" value="1"/>
</dbReference>
<comment type="subcellular location">
    <subcellularLocation>
        <location evidence="1">Cell membrane</location>
        <topology evidence="1">Multi-pass membrane protein</topology>
    </subcellularLocation>
</comment>
<feature type="transmembrane region" description="Helical" evidence="6">
    <location>
        <begin position="41"/>
        <end position="68"/>
    </location>
</feature>
<gene>
    <name evidence="7" type="ORF">EDC24_1397</name>
</gene>
<keyword evidence="4 6" id="KW-1133">Transmembrane helix</keyword>
<evidence type="ECO:0000256" key="5">
    <source>
        <dbReference type="ARBA" id="ARBA00023136"/>
    </source>
</evidence>
<keyword evidence="5 6" id="KW-0472">Membrane</keyword>
<evidence type="ECO:0000256" key="1">
    <source>
        <dbReference type="ARBA" id="ARBA00004651"/>
    </source>
</evidence>